<dbReference type="eggNOG" id="ENOG5032TNU">
    <property type="taxonomic scope" value="Bacteria"/>
</dbReference>
<protein>
    <recommendedName>
        <fullName evidence="1">DNA mimic protein DMP19 C-terminal domain-containing protein</fullName>
    </recommendedName>
</protein>
<dbReference type="AlphaFoldDB" id="A0A0H4XIY4"/>
<sequence length="226" mass="25500">MGHDPMTPDDNRIVDVGFDEKHILLHMADGHVLATPSSGYIRVDKATPEQRRGWVLTEDGRGVNWPELWAPSTDGMLSVWAIEQDALYAHALARLQQAHRDFSAVPDDERDLVALWRMEADINNGGFMQFFCNWGEEICELAIEALGRVGAHGVQQCLKDMLGVVAHYGETEEMVSLSDLPAMLTDAERDRLYALDQAFWKYPEPLGKLVVRHYTPRVTGRLSRVD</sequence>
<dbReference type="InterPro" id="IPR025402">
    <property type="entry name" value="DMP19_C"/>
</dbReference>
<name>A0A0H4XIY4_9BACT</name>
<evidence type="ECO:0000313" key="3">
    <source>
        <dbReference type="Proteomes" id="UP000009026"/>
    </source>
</evidence>
<keyword evidence="3" id="KW-1185">Reference proteome</keyword>
<accession>A0A0H4XIY4</accession>
<dbReference type="Pfam" id="PF10387">
    <property type="entry name" value="DUF2442"/>
    <property type="match status" value="1"/>
</dbReference>
<organism evidence="2 3">
    <name type="scientific">Pseudomyxococcus hansupus</name>
    <dbReference type="NCBI Taxonomy" id="1297742"/>
    <lineage>
        <taxon>Bacteria</taxon>
        <taxon>Pseudomonadati</taxon>
        <taxon>Myxococcota</taxon>
        <taxon>Myxococcia</taxon>
        <taxon>Myxococcales</taxon>
        <taxon>Cystobacterineae</taxon>
        <taxon>Myxococcaceae</taxon>
        <taxon>Pseudomyxococcus</taxon>
    </lineage>
</organism>
<dbReference type="Gene3D" id="1.20.1420.60">
    <property type="match status" value="1"/>
</dbReference>
<proteinExistence type="predicted"/>
<evidence type="ECO:0000259" key="1">
    <source>
        <dbReference type="Pfam" id="PF14300"/>
    </source>
</evidence>
<dbReference type="PATRIC" id="fig|1297742.4.peg.5213"/>
<feature type="domain" description="DNA mimic protein DMP19 C-terminal" evidence="1">
    <location>
        <begin position="104"/>
        <end position="209"/>
    </location>
</feature>
<evidence type="ECO:0000313" key="2">
    <source>
        <dbReference type="EMBL" id="AKQ68227.1"/>
    </source>
</evidence>
<dbReference type="Proteomes" id="UP000009026">
    <property type="component" value="Chromosome"/>
</dbReference>
<reference evidence="2 3" key="1">
    <citation type="journal article" date="2016" name="PLoS ONE">
        <title>Complete Genome Sequence and Comparative Genomics of a Novel Myxobacterium Myxococcus hansupus.</title>
        <authorList>
            <person name="Sharma G."/>
            <person name="Narwani T."/>
            <person name="Subramanian S."/>
        </authorList>
    </citation>
    <scope>NUCLEOTIDE SEQUENCE [LARGE SCALE GENOMIC DNA]</scope>
    <source>
        <strain evidence="3">mixupus</strain>
    </source>
</reference>
<dbReference type="Pfam" id="PF14300">
    <property type="entry name" value="DMP19"/>
    <property type="match status" value="1"/>
</dbReference>
<dbReference type="InterPro" id="IPR018841">
    <property type="entry name" value="DUF2442"/>
</dbReference>
<dbReference type="Gene3D" id="3.30.2020.40">
    <property type="entry name" value="Uncharacterised protein PF10387, DUF2442"/>
    <property type="match status" value="1"/>
</dbReference>
<gene>
    <name evidence="2" type="ORF">A176_005139</name>
</gene>
<dbReference type="KEGG" id="mym:A176_005139"/>
<dbReference type="EMBL" id="CP012109">
    <property type="protein sequence ID" value="AKQ68227.1"/>
    <property type="molecule type" value="Genomic_DNA"/>
</dbReference>